<sequence>MLVVEMALAGSWGWVWYSVIVLALCVVVAVAGHYYGPEDEPHPEDAPRRGAPRATRRYSPGVLEGSF</sequence>
<proteinExistence type="predicted"/>
<dbReference type="EMBL" id="CADCUW010000409">
    <property type="protein sequence ID" value="CAA9433817.1"/>
    <property type="molecule type" value="Genomic_DNA"/>
</dbReference>
<keyword evidence="2" id="KW-0472">Membrane</keyword>
<gene>
    <name evidence="3" type="ORF">AVDCRST_MAG01-01-3112</name>
</gene>
<evidence type="ECO:0000256" key="1">
    <source>
        <dbReference type="SAM" id="MobiDB-lite"/>
    </source>
</evidence>
<organism evidence="3">
    <name type="scientific">uncultured Rubrobacteraceae bacterium</name>
    <dbReference type="NCBI Taxonomy" id="349277"/>
    <lineage>
        <taxon>Bacteria</taxon>
        <taxon>Bacillati</taxon>
        <taxon>Actinomycetota</taxon>
        <taxon>Rubrobacteria</taxon>
        <taxon>Rubrobacterales</taxon>
        <taxon>Rubrobacteraceae</taxon>
        <taxon>environmental samples</taxon>
    </lineage>
</organism>
<keyword evidence="2" id="KW-1133">Transmembrane helix</keyword>
<reference evidence="3" key="1">
    <citation type="submission" date="2020-02" db="EMBL/GenBank/DDBJ databases">
        <authorList>
            <person name="Meier V. D."/>
        </authorList>
    </citation>
    <scope>NUCLEOTIDE SEQUENCE</scope>
    <source>
        <strain evidence="3">AVDCRST_MAG01</strain>
    </source>
</reference>
<name>A0A6J4Q8W0_9ACTN</name>
<dbReference type="AlphaFoldDB" id="A0A6J4Q8W0"/>
<evidence type="ECO:0000313" key="3">
    <source>
        <dbReference type="EMBL" id="CAA9433817.1"/>
    </source>
</evidence>
<feature type="region of interest" description="Disordered" evidence="1">
    <location>
        <begin position="35"/>
        <end position="67"/>
    </location>
</feature>
<evidence type="ECO:0000256" key="2">
    <source>
        <dbReference type="SAM" id="Phobius"/>
    </source>
</evidence>
<feature type="transmembrane region" description="Helical" evidence="2">
    <location>
        <begin position="14"/>
        <end position="35"/>
    </location>
</feature>
<protein>
    <submittedName>
        <fullName evidence="3">Uncharacterized protein</fullName>
    </submittedName>
</protein>
<keyword evidence="2" id="KW-0812">Transmembrane</keyword>
<feature type="compositionally biased region" description="Basic and acidic residues" evidence="1">
    <location>
        <begin position="39"/>
        <end position="48"/>
    </location>
</feature>
<accession>A0A6J4Q8W0</accession>